<feature type="domain" description="MmgE/PrpD N-terminal" evidence="2">
    <location>
        <begin position="6"/>
        <end position="237"/>
    </location>
</feature>
<evidence type="ECO:0000313" key="4">
    <source>
        <dbReference type="EMBL" id="QRF54302.1"/>
    </source>
</evidence>
<dbReference type="Pfam" id="PF19305">
    <property type="entry name" value="MmgE_PrpD_C"/>
    <property type="match status" value="1"/>
</dbReference>
<comment type="similarity">
    <text evidence="1">Belongs to the PrpD family.</text>
</comment>
<dbReference type="Gene3D" id="1.10.4100.10">
    <property type="entry name" value="2-methylcitrate dehydratase PrpD"/>
    <property type="match status" value="1"/>
</dbReference>
<accession>A0ABX7F3I8</accession>
<dbReference type="InterPro" id="IPR042183">
    <property type="entry name" value="MmgE/PrpD_sf_1"/>
</dbReference>
<dbReference type="Proteomes" id="UP000596351">
    <property type="component" value="Plasmid p1"/>
</dbReference>
<dbReference type="EMBL" id="CP032406">
    <property type="protein sequence ID" value="QRF54302.1"/>
    <property type="molecule type" value="Genomic_DNA"/>
</dbReference>
<evidence type="ECO:0000313" key="5">
    <source>
        <dbReference type="Proteomes" id="UP000596351"/>
    </source>
</evidence>
<evidence type="ECO:0000259" key="3">
    <source>
        <dbReference type="Pfam" id="PF19305"/>
    </source>
</evidence>
<dbReference type="Pfam" id="PF03972">
    <property type="entry name" value="MmgE_PrpD_N"/>
    <property type="match status" value="1"/>
</dbReference>
<keyword evidence="5" id="KW-1185">Reference proteome</keyword>
<protein>
    <submittedName>
        <fullName evidence="4">MmgE/PrpD family protein</fullName>
    </submittedName>
</protein>
<evidence type="ECO:0000256" key="1">
    <source>
        <dbReference type="ARBA" id="ARBA00006174"/>
    </source>
</evidence>
<dbReference type="InterPro" id="IPR005656">
    <property type="entry name" value="MmgE_PrpD"/>
</dbReference>
<proteinExistence type="inferred from homology"/>
<dbReference type="InterPro" id="IPR042188">
    <property type="entry name" value="MmgE/PrpD_sf_2"/>
</dbReference>
<geneLocation type="plasmid" evidence="4 5">
    <name>p1</name>
</geneLocation>
<evidence type="ECO:0000259" key="2">
    <source>
        <dbReference type="Pfam" id="PF03972"/>
    </source>
</evidence>
<feature type="domain" description="MmgE/PrpD C-terminal" evidence="3">
    <location>
        <begin position="263"/>
        <end position="432"/>
    </location>
</feature>
<name>A0ABX7F3I8_9HYPH</name>
<dbReference type="InterPro" id="IPR045336">
    <property type="entry name" value="MmgE_PrpD_N"/>
</dbReference>
<keyword evidence="4" id="KW-0614">Plasmid</keyword>
<dbReference type="InterPro" id="IPR045337">
    <property type="entry name" value="MmgE_PrpD_C"/>
</dbReference>
<dbReference type="PANTHER" id="PTHR16943:SF8">
    <property type="entry name" value="2-METHYLCITRATE DEHYDRATASE"/>
    <property type="match status" value="1"/>
</dbReference>
<gene>
    <name evidence="4" type="ORF">D4A92_22515</name>
</gene>
<sequence length="451" mass="48364">MSAMTERLARHALQIDVEASDAQLKEIALCCVLDLVTAAIAGAGTTSPHAALGLIDMHGTGDAPVWFDDRQSSLSLALLHNGLCASCLDLDDGNRAARGHPGASVIPTVLTLGASLPEVWGSAILSALIAGYDVGIRIAASQRPDAIATRQTGRWAAFAACAAAGRLLGVSHRVLSEGLAIAGVLAPNQRANGSSGYSSATGNLVKEGIAFSARTGLEALFLAQRGFTGPIDLLDHDRFYDQDRLMADLGHRFEILDTYFKPYACCRYIHPALDALSQLMHGHGVVADDIERMDVYTFSQALRLANSCAPQTLVGLQYSLPFCLAVLAVEGEEAFLPVSENLLFRKDLVRLAERVILSIDEEAEARFPRETMAKLRLTLRSGRKLSSALTAPRGDPREPMDRAYLTLKLRSVLTNRGISELYSRAIDAVECLGRGNPSPVFALLSASLKRT</sequence>
<reference evidence="4 5" key="1">
    <citation type="submission" date="2018-09" db="EMBL/GenBank/DDBJ databases">
        <title>Rhizobium sp. MAE2-X.</title>
        <authorList>
            <person name="Lee Y."/>
            <person name="Jeon C.O."/>
        </authorList>
    </citation>
    <scope>NUCLEOTIDE SEQUENCE [LARGE SCALE GENOMIC DNA]</scope>
    <source>
        <strain evidence="4 5">MAE2-X</strain>
        <plasmid evidence="4 5">p1</plasmid>
    </source>
</reference>
<organism evidence="4 5">
    <name type="scientific">Rhizobium rosettiformans</name>
    <dbReference type="NCBI Taxonomy" id="1368430"/>
    <lineage>
        <taxon>Bacteria</taxon>
        <taxon>Pseudomonadati</taxon>
        <taxon>Pseudomonadota</taxon>
        <taxon>Alphaproteobacteria</taxon>
        <taxon>Hyphomicrobiales</taxon>
        <taxon>Rhizobiaceae</taxon>
        <taxon>Rhizobium/Agrobacterium group</taxon>
        <taxon>Rhizobium</taxon>
    </lineage>
</organism>
<dbReference type="InterPro" id="IPR036148">
    <property type="entry name" value="MmgE/PrpD_sf"/>
</dbReference>
<dbReference type="Gene3D" id="3.30.1330.120">
    <property type="entry name" value="2-methylcitrate dehydratase PrpD"/>
    <property type="match status" value="1"/>
</dbReference>
<dbReference type="SUPFAM" id="SSF103378">
    <property type="entry name" value="2-methylcitrate dehydratase PrpD"/>
    <property type="match status" value="1"/>
</dbReference>
<dbReference type="PANTHER" id="PTHR16943">
    <property type="entry name" value="2-METHYLCITRATE DEHYDRATASE-RELATED"/>
    <property type="match status" value="1"/>
</dbReference>